<feature type="non-terminal residue" evidence="1">
    <location>
        <position position="1"/>
    </location>
</feature>
<gene>
    <name evidence="1" type="ORF">GCG54_00004244</name>
</gene>
<dbReference type="RefSeq" id="XP_045265771.1">
    <property type="nucleotide sequence ID" value="XM_045404297.1"/>
</dbReference>
<dbReference type="AlphaFoldDB" id="A0A8H4FLJ8"/>
<reference evidence="1" key="1">
    <citation type="journal article" date="2020" name="Phytopathology">
        <title>Genome sequence and comparative analysis of Colletotrichum gloeosporioides isolated from Liriodendron leaves.</title>
        <authorList>
            <person name="Fu F.F."/>
            <person name="Hao Z."/>
            <person name="Wang P."/>
            <person name="Lu Y."/>
            <person name="Xue L.J."/>
            <person name="Wei G."/>
            <person name="Tian Y."/>
            <person name="Baishi H."/>
            <person name="Xu H."/>
            <person name="Shi J."/>
            <person name="Cheng T."/>
            <person name="Wang G."/>
            <person name="Yi Y."/>
            <person name="Chen J."/>
        </authorList>
    </citation>
    <scope>NUCLEOTIDE SEQUENCE</scope>
    <source>
        <strain evidence="1">Lc1</strain>
    </source>
</reference>
<reference evidence="1" key="2">
    <citation type="submission" date="2020-03" db="EMBL/GenBank/DDBJ databases">
        <authorList>
            <person name="Fu F.-F."/>
            <person name="Chen J."/>
        </authorList>
    </citation>
    <scope>NUCLEOTIDE SEQUENCE</scope>
    <source>
        <strain evidence="1">Lc1</strain>
    </source>
</reference>
<dbReference type="GO" id="GO:0032259">
    <property type="term" value="P:methylation"/>
    <property type="evidence" value="ECO:0007669"/>
    <property type="project" value="UniProtKB-KW"/>
</dbReference>
<dbReference type="EMBL" id="WVTB01000034">
    <property type="protein sequence ID" value="KAF3806612.1"/>
    <property type="molecule type" value="Genomic_DNA"/>
</dbReference>
<keyword evidence="1" id="KW-0808">Transferase</keyword>
<protein>
    <submittedName>
        <fullName evidence="1">Putative 5-methyltetrahydropteroyltriglutamate--homocysteine methyltransferase</fullName>
    </submittedName>
</protein>
<accession>A0A8H4FLJ8</accession>
<keyword evidence="1" id="KW-0489">Methyltransferase</keyword>
<keyword evidence="2" id="KW-1185">Reference proteome</keyword>
<dbReference type="GO" id="GO:0008168">
    <property type="term" value="F:methyltransferase activity"/>
    <property type="evidence" value="ECO:0007669"/>
    <property type="project" value="UniProtKB-KW"/>
</dbReference>
<dbReference type="GeneID" id="69011399"/>
<organism evidence="1 2">
    <name type="scientific">Colletotrichum gloeosporioides</name>
    <name type="common">Anthracnose fungus</name>
    <name type="synonym">Glomerella cingulata</name>
    <dbReference type="NCBI Taxonomy" id="474922"/>
    <lineage>
        <taxon>Eukaryota</taxon>
        <taxon>Fungi</taxon>
        <taxon>Dikarya</taxon>
        <taxon>Ascomycota</taxon>
        <taxon>Pezizomycotina</taxon>
        <taxon>Sordariomycetes</taxon>
        <taxon>Hypocreomycetidae</taxon>
        <taxon>Glomerellales</taxon>
        <taxon>Glomerellaceae</taxon>
        <taxon>Colletotrichum</taxon>
        <taxon>Colletotrichum gloeosporioides species complex</taxon>
    </lineage>
</organism>
<comment type="caution">
    <text evidence="1">The sequence shown here is derived from an EMBL/GenBank/DDBJ whole genome shotgun (WGS) entry which is preliminary data.</text>
</comment>
<evidence type="ECO:0000313" key="2">
    <source>
        <dbReference type="Proteomes" id="UP000613401"/>
    </source>
</evidence>
<evidence type="ECO:0000313" key="1">
    <source>
        <dbReference type="EMBL" id="KAF3806612.1"/>
    </source>
</evidence>
<proteinExistence type="predicted"/>
<dbReference type="Proteomes" id="UP000613401">
    <property type="component" value="Unassembled WGS sequence"/>
</dbReference>
<name>A0A8H4FLJ8_COLGL</name>
<sequence length="799" mass="81178">LVGVLGAEVLGGVDHVGQRSLGLGPLAGLQTAVGVDPELLRAETVVKHLLDAGLDLLLGGNTRRVDVVDTRADVAGVGLLLEDTEELGVRLAVLDGQDIGIEGSDGVEEVLELGVAKVRVDLSGVLDTGGGQLEGVNSPGEVSLTLLAGAERETLTESRLVDLDDVDAGGLEVDDLVAESQSKLLGLDGLVNVVTGERPAQAGDGTSKHALHDALGVSSSVLGLLDGHGLVVAARDVTDNDGGTDAAGSVGLDPGVGGEDVTVHALTEVLNHVVTLGLTVDEDVQVKLVLDGDDIVHLLLDELLVLLSGNLTLGELVALDTDLLGLGEGADGGGREERKVQVLLLGSNTSGELRLAVVHLRGDLRLALLDVRVVGAGRRSAGLDVLGVGIKLGLDGGSVGDGLGNGGNLNGLLGGEGEPGVDLLRELLLGGKSVGGVEEGRRGGDDDTVLAELGNSLLDGVNGAREVGLPDVTAVDDTGGQDLLGAELLNDGAELLGVADKVDVEAVDVADGGEDVKVVDDVTEVGGQNQLGEAGGGESLVGGLEGSLGLLGEVEDEDGLVNLDSLGTSGLELLQELNVDGDELVEQRDGVNGLATVGLSQVEERDGADKDGAGDDAGLLGLVELNNGLGVGSELEGLAILEGRLDIVYLFYVMRFFHRPCMSGGGGGAYQRGDVDAVLLVAAAHGEVLVNGLKLGLGVTGRNGLRQVVSLMMGLVRFRELDVVKDLVVEGKVVGGDDVDTGILLDLPVGETQSLTLSEELIARELAGPVSLVGLLEVTVHTHAGETKNRGLNHLECCC</sequence>